<dbReference type="GeneID" id="79951054"/>
<evidence type="ECO:0000259" key="3">
    <source>
        <dbReference type="Pfam" id="PF11495"/>
    </source>
</evidence>
<accession>A0AAF0JMT6</accession>
<dbReference type="RefSeq" id="WP_278099598.1">
    <property type="nucleotide sequence ID" value="NZ_CP091092.1"/>
</dbReference>
<dbReference type="Pfam" id="PF11495">
    <property type="entry name" value="Regulator_TrmB"/>
    <property type="match status" value="1"/>
</dbReference>
<reference evidence="4" key="1">
    <citation type="submission" date="2022-01" db="EMBL/GenBank/DDBJ databases">
        <title>Complete genome of Methanomicrobium antiquum DSM 21220.</title>
        <authorList>
            <person name="Chen S.-C."/>
            <person name="You Y.-T."/>
            <person name="Zhou Y.-Z."/>
            <person name="Lai M.-C."/>
        </authorList>
    </citation>
    <scope>NUCLEOTIDE SEQUENCE</scope>
    <source>
        <strain evidence="4">DSM 21220</strain>
    </source>
</reference>
<dbReference type="KEGG" id="manq:L1994_11595"/>
<dbReference type="InterPro" id="IPR051797">
    <property type="entry name" value="TrmB-like"/>
</dbReference>
<evidence type="ECO:0000313" key="4">
    <source>
        <dbReference type="EMBL" id="WFN36761.1"/>
    </source>
</evidence>
<dbReference type="Pfam" id="PF01978">
    <property type="entry name" value="TrmB"/>
    <property type="match status" value="1"/>
</dbReference>
<feature type="domain" description="Transcription regulator TrmB N-terminal" evidence="2">
    <location>
        <begin position="9"/>
        <end position="74"/>
    </location>
</feature>
<dbReference type="EMBL" id="CP091092">
    <property type="protein sequence ID" value="WFN36761.1"/>
    <property type="molecule type" value="Genomic_DNA"/>
</dbReference>
<dbReference type="PANTHER" id="PTHR34293:SF1">
    <property type="entry name" value="HTH-TYPE TRANSCRIPTIONAL REGULATOR TRMBL2"/>
    <property type="match status" value="1"/>
</dbReference>
<dbReference type="InterPro" id="IPR036390">
    <property type="entry name" value="WH_DNA-bd_sf"/>
</dbReference>
<protein>
    <submittedName>
        <fullName evidence="4">TrmB family transcriptional regulator</fullName>
    </submittedName>
</protein>
<evidence type="ECO:0000313" key="5">
    <source>
        <dbReference type="Proteomes" id="UP001218895"/>
    </source>
</evidence>
<proteinExistence type="inferred from homology"/>
<dbReference type="Proteomes" id="UP001218895">
    <property type="component" value="Chromosome"/>
</dbReference>
<keyword evidence="5" id="KW-1185">Reference proteome</keyword>
<dbReference type="Gene3D" id="1.10.10.10">
    <property type="entry name" value="Winged helix-like DNA-binding domain superfamily/Winged helix DNA-binding domain"/>
    <property type="match status" value="1"/>
</dbReference>
<name>A0AAF0JMT6_9EURY</name>
<dbReference type="InterPro" id="IPR021586">
    <property type="entry name" value="Tscrpt_reg_TrmB_C"/>
</dbReference>
<comment type="similarity">
    <text evidence="1">Belongs to the transcriptional regulator TrmB family.</text>
</comment>
<sequence>MVENTIKTLKILGFTEYEAKAYISLIGYGMATAREIHENSGVPQGRIYAVLKSLSDKKFIEIQNGNPSYYYADNPGAVLGKLKSQINESIDKSTEYLSNLHLNSKPPSMVWTIHSEWGIKNRAKTLIQNAENEILIIVNDYSYFKWMLPELKKLKRKINLEIYARNKSDFIGTNLKVSEYPKKMIEFEEKISSQKYKFDKKVVAKITMIIDNQTGFFIGIRDGEVTGVVLQVPEFVCTIREFMRILEDK</sequence>
<dbReference type="AlphaFoldDB" id="A0AAF0JMT6"/>
<feature type="domain" description="Transcription regulator TrmB C-terminal" evidence="3">
    <location>
        <begin position="109"/>
        <end position="166"/>
    </location>
</feature>
<evidence type="ECO:0000259" key="2">
    <source>
        <dbReference type="Pfam" id="PF01978"/>
    </source>
</evidence>
<dbReference type="SUPFAM" id="SSF46785">
    <property type="entry name" value="Winged helix' DNA-binding domain"/>
    <property type="match status" value="1"/>
</dbReference>
<dbReference type="PANTHER" id="PTHR34293">
    <property type="entry name" value="HTH-TYPE TRANSCRIPTIONAL REGULATOR TRMBL2"/>
    <property type="match status" value="1"/>
</dbReference>
<gene>
    <name evidence="4" type="ORF">L1994_11595</name>
</gene>
<dbReference type="InterPro" id="IPR002831">
    <property type="entry name" value="Tscrpt_reg_TrmB_N"/>
</dbReference>
<dbReference type="InterPro" id="IPR036388">
    <property type="entry name" value="WH-like_DNA-bd_sf"/>
</dbReference>
<organism evidence="4 5">
    <name type="scientific">Methanomicrobium antiquum</name>
    <dbReference type="NCBI Taxonomy" id="487686"/>
    <lineage>
        <taxon>Archaea</taxon>
        <taxon>Methanobacteriati</taxon>
        <taxon>Methanobacteriota</taxon>
        <taxon>Stenosarchaea group</taxon>
        <taxon>Methanomicrobia</taxon>
        <taxon>Methanomicrobiales</taxon>
        <taxon>Methanomicrobiaceae</taxon>
        <taxon>Methanomicrobium</taxon>
    </lineage>
</organism>
<evidence type="ECO:0000256" key="1">
    <source>
        <dbReference type="ARBA" id="ARBA00007287"/>
    </source>
</evidence>